<organism evidence="2 3">
    <name type="scientific">Ruminococcus flavefaciens</name>
    <dbReference type="NCBI Taxonomy" id="1265"/>
    <lineage>
        <taxon>Bacteria</taxon>
        <taxon>Bacillati</taxon>
        <taxon>Bacillota</taxon>
        <taxon>Clostridia</taxon>
        <taxon>Eubacteriales</taxon>
        <taxon>Oscillospiraceae</taxon>
        <taxon>Ruminococcus</taxon>
    </lineage>
</organism>
<dbReference type="RefSeq" id="WP_109725579.1">
    <property type="nucleotide sequence ID" value="NZ_QGDI01000002.1"/>
</dbReference>
<proteinExistence type="predicted"/>
<dbReference type="OrthoDB" id="1828478at2"/>
<evidence type="ECO:0000313" key="2">
    <source>
        <dbReference type="EMBL" id="PWJ14718.1"/>
    </source>
</evidence>
<name>A0A315YR86_RUMFL</name>
<gene>
    <name evidence="2" type="ORF">IE37_00704</name>
</gene>
<evidence type="ECO:0000256" key="1">
    <source>
        <dbReference type="SAM" id="Coils"/>
    </source>
</evidence>
<dbReference type="EMBL" id="QGDI01000002">
    <property type="protein sequence ID" value="PWJ14718.1"/>
    <property type="molecule type" value="Genomic_DNA"/>
</dbReference>
<accession>A0A315YR86</accession>
<protein>
    <submittedName>
        <fullName evidence="2">Uncharacterized protein</fullName>
    </submittedName>
</protein>
<keyword evidence="1" id="KW-0175">Coiled coil</keyword>
<dbReference type="AlphaFoldDB" id="A0A315YR86"/>
<feature type="coiled-coil region" evidence="1">
    <location>
        <begin position="5"/>
        <end position="39"/>
    </location>
</feature>
<evidence type="ECO:0000313" key="3">
    <source>
        <dbReference type="Proteomes" id="UP000245720"/>
    </source>
</evidence>
<reference evidence="2 3" key="1">
    <citation type="submission" date="2018-05" db="EMBL/GenBank/DDBJ databases">
        <title>The Hungate 1000. A catalogue of reference genomes from the rumen microbiome.</title>
        <authorList>
            <person name="Kelly W."/>
        </authorList>
    </citation>
    <scope>NUCLEOTIDE SEQUENCE [LARGE SCALE GENOMIC DNA]</scope>
    <source>
        <strain evidence="2 3">SAb67</strain>
    </source>
</reference>
<dbReference type="Proteomes" id="UP000245720">
    <property type="component" value="Unassembled WGS sequence"/>
</dbReference>
<sequence length="484" mass="53385">MAFKILSEEEKLFMTEKQLEVYEKELRLYKERLAFVEQVEKMESAEIKKFTPSLRPIGEISSPELAPFENKGIGRIELKKTAAKVPDTELYAARTISKTDITGFIKATAHIMDRAGLNKELGGSLAEKAASAGRLDTRNISISKKAIRAFAQRSFDSSVAERKAELTKKPVAEFDIRSFAAPERKVPELKKTSIAPMTAREFAKPALSAVQLDMPARASVFSSAVSMPERAAVKISMPEKASVFSSAVTMPERSAVKLSVPAKTAVPAAEFRLAALGAPKLERRPVRKYDGRRFAMPALSRPELKTVTAAAPKLSSFEAKAVRAELDMPETMPALKLVDFHKPEVSAKVSKKAVPEIKSAEFEMPEIKAPNLVKSSRPEVKIGSFNAPEMPEIRLSVNVSPVKHEFTVKSMPEVKAEIRKPEIISGDRLDFSKLNFMAGFEKRDTSALQESIISKTEKIKSMDLKGLQDSVLSAFKNDIKGTEV</sequence>
<comment type="caution">
    <text evidence="2">The sequence shown here is derived from an EMBL/GenBank/DDBJ whole genome shotgun (WGS) entry which is preliminary data.</text>
</comment>